<dbReference type="SUPFAM" id="SSF52317">
    <property type="entry name" value="Class I glutamine amidotransferase-like"/>
    <property type="match status" value="1"/>
</dbReference>
<dbReference type="Gene3D" id="3.40.50.880">
    <property type="match status" value="1"/>
</dbReference>
<dbReference type="InterPro" id="IPR029062">
    <property type="entry name" value="Class_I_gatase-like"/>
</dbReference>
<evidence type="ECO:0000256" key="2">
    <source>
        <dbReference type="ARBA" id="ARBA00022670"/>
    </source>
</evidence>
<evidence type="ECO:0000256" key="1">
    <source>
        <dbReference type="ARBA" id="ARBA00006534"/>
    </source>
</evidence>
<keyword evidence="3" id="KW-0378">Hydrolase</keyword>
<dbReference type="GO" id="GO:0006508">
    <property type="term" value="P:proteolysis"/>
    <property type="evidence" value="ECO:0007669"/>
    <property type="project" value="UniProtKB-KW"/>
</dbReference>
<dbReference type="OrthoDB" id="3373764at2"/>
<name>A0A098BV65_9NOCA</name>
<proteinExistence type="inferred from homology"/>
<dbReference type="eggNOG" id="COG3340">
    <property type="taxonomic scope" value="Bacteria"/>
</dbReference>
<protein>
    <submittedName>
        <fullName evidence="5">Serine peptidase</fullName>
    </submittedName>
</protein>
<dbReference type="PANTHER" id="PTHR20842:SF0">
    <property type="entry name" value="ALPHA-ASPARTYL DIPEPTIDASE"/>
    <property type="match status" value="1"/>
</dbReference>
<dbReference type="GeneID" id="66835177"/>
<dbReference type="AlphaFoldDB" id="A0A098BV65"/>
<evidence type="ECO:0000313" key="5">
    <source>
        <dbReference type="EMBL" id="CDZ92623.1"/>
    </source>
</evidence>
<dbReference type="GO" id="GO:0008236">
    <property type="term" value="F:serine-type peptidase activity"/>
    <property type="evidence" value="ECO:0007669"/>
    <property type="project" value="UniProtKB-KW"/>
</dbReference>
<gene>
    <name evidence="5" type="ORF">RHRU231_960152</name>
</gene>
<keyword evidence="4" id="KW-0720">Serine protease</keyword>
<evidence type="ECO:0000313" key="6">
    <source>
        <dbReference type="Proteomes" id="UP000042997"/>
    </source>
</evidence>
<dbReference type="InterPro" id="IPR005320">
    <property type="entry name" value="Peptidase_S51"/>
</dbReference>
<accession>A0A098BV65</accession>
<evidence type="ECO:0000256" key="4">
    <source>
        <dbReference type="ARBA" id="ARBA00022825"/>
    </source>
</evidence>
<dbReference type="Pfam" id="PF03575">
    <property type="entry name" value="Peptidase_S51"/>
    <property type="match status" value="1"/>
</dbReference>
<reference evidence="5 6" key="1">
    <citation type="journal article" date="2014" name="Genome Announc.">
        <title>Draft Genome Sequence of Propane- and Butane-Oxidizing Actinobacterium Rhodococcus ruber IEGM 231.</title>
        <authorList>
            <person name="Ivshina I.B."/>
            <person name="Kuyukina M.S."/>
            <person name="Krivoruchko A.V."/>
            <person name="Barbe V."/>
            <person name="Fischer C."/>
        </authorList>
    </citation>
    <scope>NUCLEOTIDE SEQUENCE [LARGE SCALE GENOMIC DNA]</scope>
</reference>
<dbReference type="Proteomes" id="UP000042997">
    <property type="component" value="Unassembled WGS sequence"/>
</dbReference>
<comment type="similarity">
    <text evidence="1">Belongs to the peptidase S51 family.</text>
</comment>
<sequence length="207" mass="21967">MRLFLSSYRFGADPGLLLGVTRGPCPIAVIANAADAWPPRARDSAVASELAPLRALGYEPAEVDLRDHVGSPESLRAALSRFGALWVRGGNTFVLRTRLALCGGDEILTDLVRSGRTAYAGYSAGACLVTPSLRGLEFSDDPGEADVVCGVPARWDGLGWVDYAIVPHAGDSALADAGVARTLEYLAQQRLPFRALDDDEVIVVDEA</sequence>
<keyword evidence="2" id="KW-0645">Protease</keyword>
<dbReference type="RefSeq" id="WP_040275862.1">
    <property type="nucleotide sequence ID" value="NZ_CP023714.1"/>
</dbReference>
<evidence type="ECO:0000256" key="3">
    <source>
        <dbReference type="ARBA" id="ARBA00022801"/>
    </source>
</evidence>
<organism evidence="5 6">
    <name type="scientific">Rhodococcus ruber</name>
    <dbReference type="NCBI Taxonomy" id="1830"/>
    <lineage>
        <taxon>Bacteria</taxon>
        <taxon>Bacillati</taxon>
        <taxon>Actinomycetota</taxon>
        <taxon>Actinomycetes</taxon>
        <taxon>Mycobacteriales</taxon>
        <taxon>Nocardiaceae</taxon>
        <taxon>Rhodococcus</taxon>
    </lineage>
</organism>
<dbReference type="PANTHER" id="PTHR20842">
    <property type="entry name" value="PROTEASE S51 ALPHA-ASPARTYL DIPEPTIDASE"/>
    <property type="match status" value="1"/>
</dbReference>
<dbReference type="KEGG" id="rrz:CS378_24880"/>
<dbReference type="EMBL" id="CCSD01000112">
    <property type="protein sequence ID" value="CDZ92623.1"/>
    <property type="molecule type" value="Genomic_DNA"/>
</dbReference>